<dbReference type="RefSeq" id="WP_148309554.1">
    <property type="nucleotide sequence ID" value="NZ_CP007155.1"/>
</dbReference>
<dbReference type="eggNOG" id="COG0507">
    <property type="taxonomic scope" value="Bacteria"/>
</dbReference>
<keyword evidence="3" id="KW-1185">Reference proteome</keyword>
<evidence type="ECO:0000313" key="2">
    <source>
        <dbReference type="EMBL" id="AHH97589.1"/>
    </source>
</evidence>
<dbReference type="OrthoDB" id="3193269at2"/>
<organism evidence="2 3">
    <name type="scientific">Kutzneria albida DSM 43870</name>
    <dbReference type="NCBI Taxonomy" id="1449976"/>
    <lineage>
        <taxon>Bacteria</taxon>
        <taxon>Bacillati</taxon>
        <taxon>Actinomycetota</taxon>
        <taxon>Actinomycetes</taxon>
        <taxon>Pseudonocardiales</taxon>
        <taxon>Pseudonocardiaceae</taxon>
        <taxon>Kutzneria</taxon>
    </lineage>
</organism>
<proteinExistence type="predicted"/>
<sequence length="645" mass="71394">MPEHRPAALKWRSTVSGVWYLLDMVVYGGTVSDAAAALEAAPKAFVAACVERYISLYGKPPGKSEQASWDRSWPELLRALVRAELGGLHLLLEYELPGSGHRVDALLLGARKDGGLTAVVVELKQWSTVDSTSPRLTWVQGTQYTHPCRQAAGYLAYFDDWVDAPDLDLETRAVTYLHSARGDLVDELRSVVATSPGSKDVFLFGRDDVAAAKQPTNLAGMFSAADLRPPEDARVQRFRSVRHRPSDGLLARLDETLSNNPAFRLVGAQQRAHLHVLETVLKARGDDRKQLIIVSGGPGTGKTVIAARLVADIKRTIGGAVFGCYLTQSGTLNQQLKRAVTVPAADGLFLHVDGFARHADKPVVPLVDEAHRLRRNARHVERMLKRTRVCVLFVDERQVIRPNEGYTVAELKQLAHDLDAVPTHIELVGQFRCGGSQRYVTWLEQLLFGHTTATQWAASEYDLDVSLDPDALGEWIGEHTHNGHTARITAGFCWPWTTKPDSTGSLVGDVSLRWTGPDGVERDWCRPWNAMTALQDRDGLIPKSQYWATDEGGHRQVGCIYTAQGLEYEYGAVVFGRDLVRRGDRWVADPKANEDPAIPDAIDPQQYLRLAANTYWVLATRATRGCRLYSVDPETQEYLTGLVRG</sequence>
<dbReference type="EMBL" id="CP007155">
    <property type="protein sequence ID" value="AHH97589.1"/>
    <property type="molecule type" value="Genomic_DNA"/>
</dbReference>
<dbReference type="STRING" id="1449976.KALB_4226"/>
<dbReference type="SUPFAM" id="SSF52540">
    <property type="entry name" value="P-loop containing nucleoside triphosphate hydrolases"/>
    <property type="match status" value="1"/>
</dbReference>
<reference evidence="2 3" key="1">
    <citation type="journal article" date="2014" name="BMC Genomics">
        <title>Complete genome sequence of producer of the glycopeptide antibiotic Aculeximycin Kutzneria albida DSM 43870T, a representative of minor genus of Pseudonocardiaceae.</title>
        <authorList>
            <person name="Rebets Y."/>
            <person name="Tokovenko B."/>
            <person name="Lushchyk I."/>
            <person name="Ruckert C."/>
            <person name="Zaburannyi N."/>
            <person name="Bechthold A."/>
            <person name="Kalinowski J."/>
            <person name="Luzhetskyy A."/>
        </authorList>
    </citation>
    <scope>NUCLEOTIDE SEQUENCE [LARGE SCALE GENOMIC DNA]</scope>
    <source>
        <strain evidence="2">DSM 43870</strain>
    </source>
</reference>
<accession>W5WHD6</accession>
<dbReference type="PATRIC" id="fig|1449976.3.peg.4257"/>
<dbReference type="eggNOG" id="COG3410">
    <property type="taxonomic scope" value="Bacteria"/>
</dbReference>
<dbReference type="Pfam" id="PF09848">
    <property type="entry name" value="SLFN-g3_helicase"/>
    <property type="match status" value="1"/>
</dbReference>
<gene>
    <name evidence="2" type="ORF">KALB_4226</name>
</gene>
<dbReference type="AlphaFoldDB" id="W5WHD6"/>
<name>W5WHD6_9PSEU</name>
<feature type="domain" description="Schlafen group 3-like DNA/RNA helicase" evidence="1">
    <location>
        <begin position="289"/>
        <end position="632"/>
    </location>
</feature>
<dbReference type="Gene3D" id="3.40.50.300">
    <property type="entry name" value="P-loop containing nucleotide triphosphate hydrolases"/>
    <property type="match status" value="1"/>
</dbReference>
<dbReference type="KEGG" id="kal:KALB_4226"/>
<dbReference type="InterPro" id="IPR027417">
    <property type="entry name" value="P-loop_NTPase"/>
</dbReference>
<evidence type="ECO:0000313" key="3">
    <source>
        <dbReference type="Proteomes" id="UP000019225"/>
    </source>
</evidence>
<protein>
    <recommendedName>
        <fullName evidence="1">Schlafen group 3-like DNA/RNA helicase domain-containing protein</fullName>
    </recommendedName>
</protein>
<evidence type="ECO:0000259" key="1">
    <source>
        <dbReference type="Pfam" id="PF09848"/>
    </source>
</evidence>
<dbReference type="Proteomes" id="UP000019225">
    <property type="component" value="Chromosome"/>
</dbReference>
<dbReference type="HOGENOM" id="CLU_019642_0_0_11"/>
<dbReference type="InterPro" id="IPR018647">
    <property type="entry name" value="SLFN_3-like_DNA/RNA_helicase"/>
</dbReference>